<reference evidence="2" key="1">
    <citation type="submission" date="2022-01" db="EMBL/GenBank/DDBJ databases">
        <authorList>
            <person name="King R."/>
        </authorList>
    </citation>
    <scope>NUCLEOTIDE SEQUENCE</scope>
</reference>
<dbReference type="AlphaFoldDB" id="A0A9N9XBT4"/>
<evidence type="ECO:0000313" key="2">
    <source>
        <dbReference type="EMBL" id="CAG9829774.1"/>
    </source>
</evidence>
<proteinExistence type="predicted"/>
<gene>
    <name evidence="2" type="ORF">DIABBA_LOCUS3543</name>
</gene>
<feature type="region of interest" description="Disordered" evidence="1">
    <location>
        <begin position="69"/>
        <end position="89"/>
    </location>
</feature>
<accession>A0A9N9XBT4</accession>
<evidence type="ECO:0000313" key="3">
    <source>
        <dbReference type="Proteomes" id="UP001153709"/>
    </source>
</evidence>
<dbReference type="EMBL" id="OU898277">
    <property type="protein sequence ID" value="CAG9829774.1"/>
    <property type="molecule type" value="Genomic_DNA"/>
</dbReference>
<protein>
    <submittedName>
        <fullName evidence="2">Uncharacterized protein</fullName>
    </submittedName>
</protein>
<organism evidence="2 3">
    <name type="scientific">Diabrotica balteata</name>
    <name type="common">Banded cucumber beetle</name>
    <dbReference type="NCBI Taxonomy" id="107213"/>
    <lineage>
        <taxon>Eukaryota</taxon>
        <taxon>Metazoa</taxon>
        <taxon>Ecdysozoa</taxon>
        <taxon>Arthropoda</taxon>
        <taxon>Hexapoda</taxon>
        <taxon>Insecta</taxon>
        <taxon>Pterygota</taxon>
        <taxon>Neoptera</taxon>
        <taxon>Endopterygota</taxon>
        <taxon>Coleoptera</taxon>
        <taxon>Polyphaga</taxon>
        <taxon>Cucujiformia</taxon>
        <taxon>Chrysomeloidea</taxon>
        <taxon>Chrysomelidae</taxon>
        <taxon>Galerucinae</taxon>
        <taxon>Diabroticina</taxon>
        <taxon>Diabroticites</taxon>
        <taxon>Diabrotica</taxon>
    </lineage>
</organism>
<dbReference type="Proteomes" id="UP001153709">
    <property type="component" value="Chromosome 2"/>
</dbReference>
<sequence length="89" mass="9892">MTSSRIFLVIEKDLYTNFRQAAHLAENCSTNKQSQTSQTQNAALTCSTDPIDNEYIPLTQKIFSSTSIPSTKPDKHILPSTHVGESTDF</sequence>
<evidence type="ECO:0000256" key="1">
    <source>
        <dbReference type="SAM" id="MobiDB-lite"/>
    </source>
</evidence>
<keyword evidence="3" id="KW-1185">Reference proteome</keyword>
<name>A0A9N9XBT4_DIABA</name>